<dbReference type="OrthoDB" id="10249045at2759"/>
<dbReference type="InterPro" id="IPR000421">
    <property type="entry name" value="FA58C"/>
</dbReference>
<dbReference type="InterPro" id="IPR008979">
    <property type="entry name" value="Galactose-bd-like_sf"/>
</dbReference>
<name>A0A3L8R958_CHLGU</name>
<dbReference type="FunFam" id="2.60.120.260:FF:000068">
    <property type="entry name" value="Adipocyte enhancer-binding protein 1"/>
    <property type="match status" value="1"/>
</dbReference>
<dbReference type="PROSITE" id="PS01285">
    <property type="entry name" value="FA58C_1"/>
    <property type="match status" value="1"/>
</dbReference>
<dbReference type="Gene3D" id="2.60.120.260">
    <property type="entry name" value="Galactose-binding domain-like"/>
    <property type="match status" value="1"/>
</dbReference>
<dbReference type="PANTHER" id="PTHR24543">
    <property type="entry name" value="MULTICOPPER OXIDASE-RELATED"/>
    <property type="match status" value="1"/>
</dbReference>
<dbReference type="PROSITE" id="PS01286">
    <property type="entry name" value="FA58C_2"/>
    <property type="match status" value="1"/>
</dbReference>
<dbReference type="SMART" id="SM00231">
    <property type="entry name" value="FA58C"/>
    <property type="match status" value="1"/>
</dbReference>
<dbReference type="Proteomes" id="UP000276834">
    <property type="component" value="Unassembled WGS sequence"/>
</dbReference>
<evidence type="ECO:0000259" key="1">
    <source>
        <dbReference type="PROSITE" id="PS50022"/>
    </source>
</evidence>
<dbReference type="EMBL" id="QUSF01000737">
    <property type="protein sequence ID" value="RLV76319.1"/>
    <property type="molecule type" value="Genomic_DNA"/>
</dbReference>
<reference evidence="2 3" key="1">
    <citation type="journal article" date="2018" name="Proc. R. Soc. B">
        <title>A non-coding region near Follistatin controls head colour polymorphism in the Gouldian finch.</title>
        <authorList>
            <person name="Toomey M.B."/>
            <person name="Marques C.I."/>
            <person name="Andrade P."/>
            <person name="Araujo P.M."/>
            <person name="Sabatino S."/>
            <person name="Gazda M.A."/>
            <person name="Afonso S."/>
            <person name="Lopes R.J."/>
            <person name="Corbo J.C."/>
            <person name="Carneiro M."/>
        </authorList>
    </citation>
    <scope>NUCLEOTIDE SEQUENCE [LARGE SCALE GENOMIC DNA]</scope>
    <source>
        <strain evidence="2">Red01</strain>
        <tissue evidence="2">Muscle</tissue>
    </source>
</reference>
<dbReference type="PROSITE" id="PS50022">
    <property type="entry name" value="FA58C_3"/>
    <property type="match status" value="1"/>
</dbReference>
<comment type="caution">
    <text evidence="2">The sequence shown here is derived from an EMBL/GenBank/DDBJ whole genome shotgun (WGS) entry which is preliminary data.</text>
</comment>
<accession>A0A3L8R958</accession>
<keyword evidence="3" id="KW-1185">Reference proteome</keyword>
<dbReference type="PANTHER" id="PTHR24543:SF291">
    <property type="entry name" value="SMOKE ALARM, ISOFORM D"/>
    <property type="match status" value="1"/>
</dbReference>
<feature type="domain" description="F5/8 type C" evidence="1">
    <location>
        <begin position="38"/>
        <end position="204"/>
    </location>
</feature>
<proteinExistence type="predicted"/>
<dbReference type="CDD" id="cd00057">
    <property type="entry name" value="FA58C"/>
    <property type="match status" value="1"/>
</dbReference>
<dbReference type="AlphaFoldDB" id="A0A3L8R958"/>
<organism evidence="2 3">
    <name type="scientific">Chloebia gouldiae</name>
    <name type="common">Gouldian finch</name>
    <name type="synonym">Erythrura gouldiae</name>
    <dbReference type="NCBI Taxonomy" id="44316"/>
    <lineage>
        <taxon>Eukaryota</taxon>
        <taxon>Metazoa</taxon>
        <taxon>Chordata</taxon>
        <taxon>Craniata</taxon>
        <taxon>Vertebrata</taxon>
        <taxon>Euteleostomi</taxon>
        <taxon>Archelosauria</taxon>
        <taxon>Archosauria</taxon>
        <taxon>Dinosauria</taxon>
        <taxon>Saurischia</taxon>
        <taxon>Theropoda</taxon>
        <taxon>Coelurosauria</taxon>
        <taxon>Aves</taxon>
        <taxon>Neognathae</taxon>
        <taxon>Neoaves</taxon>
        <taxon>Telluraves</taxon>
        <taxon>Australaves</taxon>
        <taxon>Passeriformes</taxon>
        <taxon>Passeroidea</taxon>
        <taxon>Passeridae</taxon>
        <taxon>Chloebia</taxon>
    </lineage>
</organism>
<evidence type="ECO:0000313" key="3">
    <source>
        <dbReference type="Proteomes" id="UP000276834"/>
    </source>
</evidence>
<sequence>MRRNGPLQQRRKVSVPIPGVTGTPCWGGSHHPLLSPGCPPIGLESHRIEDDQILASSMLRHGLGAQRGRLNMQAGTNEDDFFDGAWCAEDDSRAHWLEVDTRRVTMFTGVITQGRDSQIQYGTWGWSGDVGDDFVTSFYVGFSNDSQHWVMYSNGYEEMMFYGNVDKDTPVLSEFPEPVVARYIRIYPQRWNGSLCLRLEVLGCPLSAVSSYYTQQNEVTSTDNLDFRHHSYKDMRQVGSAGGQVQRGWDPL</sequence>
<dbReference type="Pfam" id="PF00754">
    <property type="entry name" value="F5_F8_type_C"/>
    <property type="match status" value="1"/>
</dbReference>
<dbReference type="SUPFAM" id="SSF49785">
    <property type="entry name" value="Galactose-binding domain-like"/>
    <property type="match status" value="1"/>
</dbReference>
<gene>
    <name evidence="2" type="ORF">DV515_00017104</name>
</gene>
<protein>
    <recommendedName>
        <fullName evidence="1">F5/8 type C domain-containing protein</fullName>
    </recommendedName>
</protein>
<evidence type="ECO:0000313" key="2">
    <source>
        <dbReference type="EMBL" id="RLV76319.1"/>
    </source>
</evidence>